<keyword evidence="2" id="KW-1185">Reference proteome</keyword>
<feature type="non-terminal residue" evidence="1">
    <location>
        <position position="188"/>
    </location>
</feature>
<feature type="non-terminal residue" evidence="1">
    <location>
        <position position="1"/>
    </location>
</feature>
<reference evidence="1 2" key="1">
    <citation type="submission" date="2021-05" db="EMBL/GenBank/DDBJ databases">
        <title>Genome Assembly of Synthetic Allotetraploid Brassica napus Reveals Homoeologous Exchanges between Subgenomes.</title>
        <authorList>
            <person name="Davis J.T."/>
        </authorList>
    </citation>
    <scope>NUCLEOTIDE SEQUENCE [LARGE SCALE GENOMIC DNA]</scope>
    <source>
        <strain evidence="2">cv. Da-Ae</strain>
        <tissue evidence="1">Seedling</tissue>
    </source>
</reference>
<sequence>GSFTPPCATCVSTSESHCARGLHVSVGVHSHLSSMDSDMVEIAPPAFAWCSKTLEIHKGFSGDECSPALKRGGCDTLSEGVSVKYKSNLGFDDQPAAKQSLHRLWVAIFKRRSGNLSSYALIQFAIYFLHSHSSYHGSTAAPKTMRTVVAQAAIFLLWRQRNNVLHNQQSIKVISLFRVINQKCVTGF</sequence>
<evidence type="ECO:0000313" key="2">
    <source>
        <dbReference type="Proteomes" id="UP000824890"/>
    </source>
</evidence>
<gene>
    <name evidence="1" type="ORF">HID58_054894</name>
</gene>
<name>A0ABQ8AKC9_BRANA</name>
<proteinExistence type="predicted"/>
<comment type="caution">
    <text evidence="1">The sequence shown here is derived from an EMBL/GenBank/DDBJ whole genome shotgun (WGS) entry which is preliminary data.</text>
</comment>
<dbReference type="Proteomes" id="UP000824890">
    <property type="component" value="Unassembled WGS sequence"/>
</dbReference>
<protein>
    <submittedName>
        <fullName evidence="1">Uncharacterized protein</fullName>
    </submittedName>
</protein>
<organism evidence="1 2">
    <name type="scientific">Brassica napus</name>
    <name type="common">Rape</name>
    <dbReference type="NCBI Taxonomy" id="3708"/>
    <lineage>
        <taxon>Eukaryota</taxon>
        <taxon>Viridiplantae</taxon>
        <taxon>Streptophyta</taxon>
        <taxon>Embryophyta</taxon>
        <taxon>Tracheophyta</taxon>
        <taxon>Spermatophyta</taxon>
        <taxon>Magnoliopsida</taxon>
        <taxon>eudicotyledons</taxon>
        <taxon>Gunneridae</taxon>
        <taxon>Pentapetalae</taxon>
        <taxon>rosids</taxon>
        <taxon>malvids</taxon>
        <taxon>Brassicales</taxon>
        <taxon>Brassicaceae</taxon>
        <taxon>Brassiceae</taxon>
        <taxon>Brassica</taxon>
    </lineage>
</organism>
<dbReference type="EMBL" id="JAGKQM010000013">
    <property type="protein sequence ID" value="KAH0892465.1"/>
    <property type="molecule type" value="Genomic_DNA"/>
</dbReference>
<accession>A0ABQ8AKC9</accession>
<evidence type="ECO:0000313" key="1">
    <source>
        <dbReference type="EMBL" id="KAH0892465.1"/>
    </source>
</evidence>